<name>A0A0F9DFP5_9ZZZZ</name>
<reference evidence="1" key="1">
    <citation type="journal article" date="2015" name="Nature">
        <title>Complex archaea that bridge the gap between prokaryotes and eukaryotes.</title>
        <authorList>
            <person name="Spang A."/>
            <person name="Saw J.H."/>
            <person name="Jorgensen S.L."/>
            <person name="Zaremba-Niedzwiedzka K."/>
            <person name="Martijn J."/>
            <person name="Lind A.E."/>
            <person name="van Eijk R."/>
            <person name="Schleper C."/>
            <person name="Guy L."/>
            <person name="Ettema T.J."/>
        </authorList>
    </citation>
    <scope>NUCLEOTIDE SEQUENCE</scope>
</reference>
<protein>
    <submittedName>
        <fullName evidence="1">Uncharacterized protein</fullName>
    </submittedName>
</protein>
<sequence length="46" mass="5006">MDIEVIRLECLKLALEFGAATPKQIVADARVLMAFVANGKAEEKSD</sequence>
<evidence type="ECO:0000313" key="1">
    <source>
        <dbReference type="EMBL" id="KKL60543.1"/>
    </source>
</evidence>
<organism evidence="1">
    <name type="scientific">marine sediment metagenome</name>
    <dbReference type="NCBI Taxonomy" id="412755"/>
    <lineage>
        <taxon>unclassified sequences</taxon>
        <taxon>metagenomes</taxon>
        <taxon>ecological metagenomes</taxon>
    </lineage>
</organism>
<dbReference type="AlphaFoldDB" id="A0A0F9DFP5"/>
<gene>
    <name evidence="1" type="ORF">LCGC14_2204240</name>
</gene>
<proteinExistence type="predicted"/>
<dbReference type="EMBL" id="LAZR01029113">
    <property type="protein sequence ID" value="KKL60543.1"/>
    <property type="molecule type" value="Genomic_DNA"/>
</dbReference>
<comment type="caution">
    <text evidence="1">The sequence shown here is derived from an EMBL/GenBank/DDBJ whole genome shotgun (WGS) entry which is preliminary data.</text>
</comment>
<accession>A0A0F9DFP5</accession>